<name>A0A4Y7PRI7_9AGAM</name>
<evidence type="ECO:0000259" key="2">
    <source>
        <dbReference type="Pfam" id="PF01926"/>
    </source>
</evidence>
<dbReference type="Pfam" id="PF01926">
    <property type="entry name" value="MMR_HSR1"/>
    <property type="match status" value="1"/>
</dbReference>
<keyword evidence="4" id="KW-1185">Reference proteome</keyword>
<dbReference type="VEuPathDB" id="FungiDB:BD410DRAFT_793672"/>
<organism evidence="3 4">
    <name type="scientific">Rickenella mellea</name>
    <dbReference type="NCBI Taxonomy" id="50990"/>
    <lineage>
        <taxon>Eukaryota</taxon>
        <taxon>Fungi</taxon>
        <taxon>Dikarya</taxon>
        <taxon>Basidiomycota</taxon>
        <taxon>Agaricomycotina</taxon>
        <taxon>Agaricomycetes</taxon>
        <taxon>Hymenochaetales</taxon>
        <taxon>Rickenellaceae</taxon>
        <taxon>Rickenella</taxon>
    </lineage>
</organism>
<dbReference type="OrthoDB" id="8954335at2759"/>
<dbReference type="CDD" id="cd00882">
    <property type="entry name" value="Ras_like_GTPase"/>
    <property type="match status" value="1"/>
</dbReference>
<evidence type="ECO:0000313" key="3">
    <source>
        <dbReference type="EMBL" id="TDL17994.1"/>
    </source>
</evidence>
<dbReference type="EMBL" id="ML170213">
    <property type="protein sequence ID" value="TDL17994.1"/>
    <property type="molecule type" value="Genomic_DNA"/>
</dbReference>
<feature type="domain" description="G" evidence="2">
    <location>
        <begin position="12"/>
        <end position="79"/>
    </location>
</feature>
<dbReference type="GO" id="GO:0016787">
    <property type="term" value="F:hydrolase activity"/>
    <property type="evidence" value="ECO:0007669"/>
    <property type="project" value="UniProtKB-KW"/>
</dbReference>
<keyword evidence="3" id="KW-0378">Hydrolase</keyword>
<proteinExistence type="predicted"/>
<keyword evidence="1" id="KW-0175">Coiled coil</keyword>
<accession>A0A4Y7PRI7</accession>
<dbReference type="AlphaFoldDB" id="A0A4Y7PRI7"/>
<dbReference type="SUPFAM" id="SSF52540">
    <property type="entry name" value="P-loop containing nucleoside triphosphate hydrolases"/>
    <property type="match status" value="1"/>
</dbReference>
<dbReference type="Gene3D" id="3.40.50.300">
    <property type="entry name" value="P-loop containing nucleotide triphosphate hydrolases"/>
    <property type="match status" value="1"/>
</dbReference>
<feature type="coiled-coil region" evidence="1">
    <location>
        <begin position="244"/>
        <end position="278"/>
    </location>
</feature>
<evidence type="ECO:0000256" key="1">
    <source>
        <dbReference type="SAM" id="Coils"/>
    </source>
</evidence>
<dbReference type="InterPro" id="IPR027417">
    <property type="entry name" value="P-loop_NTPase"/>
</dbReference>
<gene>
    <name evidence="3" type="ORF">BD410DRAFT_793672</name>
</gene>
<evidence type="ECO:0000313" key="4">
    <source>
        <dbReference type="Proteomes" id="UP000294933"/>
    </source>
</evidence>
<dbReference type="GO" id="GO:0005525">
    <property type="term" value="F:GTP binding"/>
    <property type="evidence" value="ECO:0007669"/>
    <property type="project" value="InterPro"/>
</dbReference>
<protein>
    <submittedName>
        <fullName evidence="3">P-loop containing nucleoside triphosphate hydrolase protein</fullName>
    </submittedName>
</protein>
<reference evidence="3 4" key="1">
    <citation type="submission" date="2018-06" db="EMBL/GenBank/DDBJ databases">
        <title>A transcriptomic atlas of mushroom development highlights an independent origin of complex multicellularity.</title>
        <authorList>
            <consortium name="DOE Joint Genome Institute"/>
            <person name="Krizsan K."/>
            <person name="Almasi E."/>
            <person name="Merenyi Z."/>
            <person name="Sahu N."/>
            <person name="Viragh M."/>
            <person name="Koszo T."/>
            <person name="Mondo S."/>
            <person name="Kiss B."/>
            <person name="Balint B."/>
            <person name="Kues U."/>
            <person name="Barry K."/>
            <person name="Hegedus J.C."/>
            <person name="Henrissat B."/>
            <person name="Johnson J."/>
            <person name="Lipzen A."/>
            <person name="Ohm R."/>
            <person name="Nagy I."/>
            <person name="Pangilinan J."/>
            <person name="Yan J."/>
            <person name="Xiong Y."/>
            <person name="Grigoriev I.V."/>
            <person name="Hibbett D.S."/>
            <person name="Nagy L.G."/>
        </authorList>
    </citation>
    <scope>NUCLEOTIDE SEQUENCE [LARGE SCALE GENOMIC DNA]</scope>
    <source>
        <strain evidence="3 4">SZMC22713</strain>
    </source>
</reference>
<sequence length="283" mass="31810">MTPTSDVQPTLIAVVGHTGAGKSSFINTVSNHKLPVGAGLDSCTKKIQEVRLKWGKEQKPVVIVDTPGFGDSDNLEVTRDIEVFKLIQSYLVKSHKAGTKLSGIIYTHRISDSKVEGGTRRNLRTFQELCGSEKLHRVVILTTWWDKEEEAKAVSREKQLSGRETLFKPMVELGAKMMRHDKGFSSAQMVLNHLLQLNAVDLGIQEKPVRDETPEDGLDINLDLQDKLRHCLDSVAAKKGELKNARDDATRRSLKEDIRKLEKDEKKIRKKIQNERSSFCLVA</sequence>
<dbReference type="InterPro" id="IPR006073">
    <property type="entry name" value="GTP-bd"/>
</dbReference>
<dbReference type="Proteomes" id="UP000294933">
    <property type="component" value="Unassembled WGS sequence"/>
</dbReference>